<dbReference type="SUPFAM" id="SSF56784">
    <property type="entry name" value="HAD-like"/>
    <property type="match status" value="1"/>
</dbReference>
<dbReference type="Gene3D" id="3.40.50.1000">
    <property type="entry name" value="HAD superfamily/HAD-like"/>
    <property type="match status" value="1"/>
</dbReference>
<organism evidence="3 4">
    <name type="scientific">Staphylotrichum tortipilum</name>
    <dbReference type="NCBI Taxonomy" id="2831512"/>
    <lineage>
        <taxon>Eukaryota</taxon>
        <taxon>Fungi</taxon>
        <taxon>Dikarya</taxon>
        <taxon>Ascomycota</taxon>
        <taxon>Pezizomycotina</taxon>
        <taxon>Sordariomycetes</taxon>
        <taxon>Sordariomycetidae</taxon>
        <taxon>Sordariales</taxon>
        <taxon>Chaetomiaceae</taxon>
        <taxon>Staphylotrichum</taxon>
    </lineage>
</organism>
<dbReference type="InterPro" id="IPR006328">
    <property type="entry name" value="2-HAD"/>
</dbReference>
<accession>A0AAN6RS53</accession>
<dbReference type="Gene3D" id="1.10.150.240">
    <property type="entry name" value="Putative phosphatase, domain 2"/>
    <property type="match status" value="1"/>
</dbReference>
<sequence length="295" mass="31818">MSSPLPPPEISPLSPLSTTIHGLTFDIFGTTVSWRVPLTALLTTAAAATLSRLPPSSPFHPLLSSLTEADWARFAAEWHAAYTAFTRAFVPGRDAWVDVDTHNRESLGRLLKEWGLEGVYGPEEVDRLARGWHELPPWGDTVPGLERLGKRFVTASLSNGNRGLLKDLDGFAGGLGFWRLLGAEDFGAYKPRPEVYLGACREVGAEGEPGKVAMVAAHLEDLAAARRVGMRTVYVERPEEEAWGVEEERYQEARGWVDVWVGERGGGVKGGGGGGFVGGPGGEGGFEELARRLGV</sequence>
<dbReference type="InterPro" id="IPR023214">
    <property type="entry name" value="HAD_sf"/>
</dbReference>
<evidence type="ECO:0000313" key="3">
    <source>
        <dbReference type="EMBL" id="KAK3900980.1"/>
    </source>
</evidence>
<dbReference type="NCBIfam" id="TIGR01493">
    <property type="entry name" value="HAD-SF-IA-v2"/>
    <property type="match status" value="1"/>
</dbReference>
<dbReference type="GO" id="GO:0019120">
    <property type="term" value="F:hydrolase activity, acting on acid halide bonds, in C-halide compounds"/>
    <property type="evidence" value="ECO:0007669"/>
    <property type="project" value="InterPro"/>
</dbReference>
<evidence type="ECO:0000313" key="4">
    <source>
        <dbReference type="Proteomes" id="UP001303889"/>
    </source>
</evidence>
<keyword evidence="4" id="KW-1185">Reference proteome</keyword>
<dbReference type="AlphaFoldDB" id="A0AAN6RS53"/>
<protein>
    <submittedName>
        <fullName evidence="3">Haloacid dehalogenase</fullName>
    </submittedName>
</protein>
<dbReference type="NCBIfam" id="TIGR01428">
    <property type="entry name" value="HAD_type_II"/>
    <property type="match status" value="1"/>
</dbReference>
<dbReference type="InterPro" id="IPR023198">
    <property type="entry name" value="PGP-like_dom2"/>
</dbReference>
<dbReference type="GO" id="GO:0016791">
    <property type="term" value="F:phosphatase activity"/>
    <property type="evidence" value="ECO:0007669"/>
    <property type="project" value="UniProtKB-ARBA"/>
</dbReference>
<proteinExistence type="inferred from homology"/>
<name>A0AAN6RS53_9PEZI</name>
<keyword evidence="2" id="KW-0378">Hydrolase</keyword>
<dbReference type="Proteomes" id="UP001303889">
    <property type="component" value="Unassembled WGS sequence"/>
</dbReference>
<evidence type="ECO:0000256" key="2">
    <source>
        <dbReference type="ARBA" id="ARBA00022801"/>
    </source>
</evidence>
<dbReference type="InterPro" id="IPR051540">
    <property type="entry name" value="S-2-haloacid_dehalogenase"/>
</dbReference>
<reference evidence="3" key="1">
    <citation type="journal article" date="2023" name="Mol. Phylogenet. Evol.">
        <title>Genome-scale phylogeny and comparative genomics of the fungal order Sordariales.</title>
        <authorList>
            <person name="Hensen N."/>
            <person name="Bonometti L."/>
            <person name="Westerberg I."/>
            <person name="Brannstrom I.O."/>
            <person name="Guillou S."/>
            <person name="Cros-Aarteil S."/>
            <person name="Calhoun S."/>
            <person name="Haridas S."/>
            <person name="Kuo A."/>
            <person name="Mondo S."/>
            <person name="Pangilinan J."/>
            <person name="Riley R."/>
            <person name="LaButti K."/>
            <person name="Andreopoulos B."/>
            <person name="Lipzen A."/>
            <person name="Chen C."/>
            <person name="Yan M."/>
            <person name="Daum C."/>
            <person name="Ng V."/>
            <person name="Clum A."/>
            <person name="Steindorff A."/>
            <person name="Ohm R.A."/>
            <person name="Martin F."/>
            <person name="Silar P."/>
            <person name="Natvig D.O."/>
            <person name="Lalanne C."/>
            <person name="Gautier V."/>
            <person name="Ament-Velasquez S.L."/>
            <person name="Kruys A."/>
            <person name="Hutchinson M.I."/>
            <person name="Powell A.J."/>
            <person name="Barry K."/>
            <person name="Miller A.N."/>
            <person name="Grigoriev I.V."/>
            <person name="Debuchy R."/>
            <person name="Gladieux P."/>
            <person name="Hiltunen Thoren M."/>
            <person name="Johannesson H."/>
        </authorList>
    </citation>
    <scope>NUCLEOTIDE SEQUENCE</scope>
    <source>
        <strain evidence="3">CBS 103.79</strain>
    </source>
</reference>
<dbReference type="InterPro" id="IPR036412">
    <property type="entry name" value="HAD-like_sf"/>
</dbReference>
<reference evidence="3" key="2">
    <citation type="submission" date="2023-05" db="EMBL/GenBank/DDBJ databases">
        <authorList>
            <consortium name="Lawrence Berkeley National Laboratory"/>
            <person name="Steindorff A."/>
            <person name="Hensen N."/>
            <person name="Bonometti L."/>
            <person name="Westerberg I."/>
            <person name="Brannstrom I.O."/>
            <person name="Guillou S."/>
            <person name="Cros-Aarteil S."/>
            <person name="Calhoun S."/>
            <person name="Haridas S."/>
            <person name="Kuo A."/>
            <person name="Mondo S."/>
            <person name="Pangilinan J."/>
            <person name="Riley R."/>
            <person name="Labutti K."/>
            <person name="Andreopoulos B."/>
            <person name="Lipzen A."/>
            <person name="Chen C."/>
            <person name="Yanf M."/>
            <person name="Daum C."/>
            <person name="Ng V."/>
            <person name="Clum A."/>
            <person name="Ohm R."/>
            <person name="Martin F."/>
            <person name="Silar P."/>
            <person name="Natvig D."/>
            <person name="Lalanne C."/>
            <person name="Gautier V."/>
            <person name="Ament-Velasquez S.L."/>
            <person name="Kruys A."/>
            <person name="Hutchinson M.I."/>
            <person name="Powell A.J."/>
            <person name="Barry K."/>
            <person name="Miller A.N."/>
            <person name="Grigoriev I.V."/>
            <person name="Debuchy R."/>
            <person name="Gladieux P."/>
            <person name="Thoren M.H."/>
            <person name="Johannesson H."/>
        </authorList>
    </citation>
    <scope>NUCLEOTIDE SEQUENCE</scope>
    <source>
        <strain evidence="3">CBS 103.79</strain>
    </source>
</reference>
<dbReference type="PANTHER" id="PTHR43316:SF3">
    <property type="entry name" value="HALOACID DEHALOGENASE, TYPE II (AFU_ORTHOLOGUE AFUA_2G07750)-RELATED"/>
    <property type="match status" value="1"/>
</dbReference>
<dbReference type="PANTHER" id="PTHR43316">
    <property type="entry name" value="HYDROLASE, HALOACID DELAHOGENASE-RELATED"/>
    <property type="match status" value="1"/>
</dbReference>
<dbReference type="EMBL" id="MU855620">
    <property type="protein sequence ID" value="KAK3900980.1"/>
    <property type="molecule type" value="Genomic_DNA"/>
</dbReference>
<evidence type="ECO:0000256" key="1">
    <source>
        <dbReference type="ARBA" id="ARBA00008106"/>
    </source>
</evidence>
<comment type="caution">
    <text evidence="3">The sequence shown here is derived from an EMBL/GenBank/DDBJ whole genome shotgun (WGS) entry which is preliminary data.</text>
</comment>
<comment type="similarity">
    <text evidence="1">Belongs to the HAD-like hydrolase superfamily. S-2-haloalkanoic acid dehalogenase family.</text>
</comment>
<dbReference type="PRINTS" id="PR00413">
    <property type="entry name" value="HADHALOGNASE"/>
</dbReference>
<dbReference type="InterPro" id="IPR006439">
    <property type="entry name" value="HAD-SF_hydro_IA"/>
</dbReference>
<gene>
    <name evidence="3" type="ORF">C8A05DRAFT_35363</name>
</gene>
<dbReference type="Pfam" id="PF00702">
    <property type="entry name" value="Hydrolase"/>
    <property type="match status" value="1"/>
</dbReference>